<organism evidence="1 2">
    <name type="scientific">Marinicella sediminis</name>
    <dbReference type="NCBI Taxonomy" id="1792834"/>
    <lineage>
        <taxon>Bacteria</taxon>
        <taxon>Pseudomonadati</taxon>
        <taxon>Pseudomonadota</taxon>
        <taxon>Gammaproteobacteria</taxon>
        <taxon>Lysobacterales</taxon>
        <taxon>Marinicellaceae</taxon>
        <taxon>Marinicella</taxon>
    </lineage>
</organism>
<evidence type="ECO:0008006" key="3">
    <source>
        <dbReference type="Google" id="ProtNLM"/>
    </source>
</evidence>
<dbReference type="EMBL" id="JBHRTS010000004">
    <property type="protein sequence ID" value="MFC3194395.1"/>
    <property type="molecule type" value="Genomic_DNA"/>
</dbReference>
<evidence type="ECO:0000313" key="2">
    <source>
        <dbReference type="Proteomes" id="UP001595533"/>
    </source>
</evidence>
<sequence length="169" mass="18426">MVDINEVAEAFITPLLEQDQLSLFRLDLPAGHTLADHETTPRIIILLTPLSGRRVADGSQVKAAAGQVMYLENRFSGALTNTGEDLAYLVLTLPGQTVTERSPDPVWHPSLSCLFQAAELVIWQFRKSAQLSVPSNMLHYAISSQSLTVRKTHESAGFSEGDLLLGGLI</sequence>
<gene>
    <name evidence="1" type="ORF">ACFODZ_09100</name>
</gene>
<proteinExistence type="predicted"/>
<reference evidence="2" key="1">
    <citation type="journal article" date="2019" name="Int. J. Syst. Evol. Microbiol.">
        <title>The Global Catalogue of Microorganisms (GCM) 10K type strain sequencing project: providing services to taxonomists for standard genome sequencing and annotation.</title>
        <authorList>
            <consortium name="The Broad Institute Genomics Platform"/>
            <consortium name="The Broad Institute Genome Sequencing Center for Infectious Disease"/>
            <person name="Wu L."/>
            <person name="Ma J."/>
        </authorList>
    </citation>
    <scope>NUCLEOTIDE SEQUENCE [LARGE SCALE GENOMIC DNA]</scope>
    <source>
        <strain evidence="2">KCTC 42953</strain>
    </source>
</reference>
<keyword evidence="2" id="KW-1185">Reference proteome</keyword>
<protein>
    <recommendedName>
        <fullName evidence="3">AraC family transcriptional regulator</fullName>
    </recommendedName>
</protein>
<dbReference type="RefSeq" id="WP_077411107.1">
    <property type="nucleotide sequence ID" value="NZ_JBHRTS010000004.1"/>
</dbReference>
<evidence type="ECO:0000313" key="1">
    <source>
        <dbReference type="EMBL" id="MFC3194395.1"/>
    </source>
</evidence>
<accession>A0ABV7JC13</accession>
<name>A0ABV7JC13_9GAMM</name>
<dbReference type="Proteomes" id="UP001595533">
    <property type="component" value="Unassembled WGS sequence"/>
</dbReference>
<comment type="caution">
    <text evidence="1">The sequence shown here is derived from an EMBL/GenBank/DDBJ whole genome shotgun (WGS) entry which is preliminary data.</text>
</comment>